<feature type="compositionally biased region" description="Basic and acidic residues" evidence="1">
    <location>
        <begin position="187"/>
        <end position="202"/>
    </location>
</feature>
<keyword evidence="3" id="KW-1185">Reference proteome</keyword>
<dbReference type="RefSeq" id="XP_040774498.1">
    <property type="nucleotide sequence ID" value="XM_040925706.1"/>
</dbReference>
<evidence type="ECO:0000313" key="3">
    <source>
        <dbReference type="Proteomes" id="UP000803844"/>
    </source>
</evidence>
<feature type="compositionally biased region" description="Polar residues" evidence="1">
    <location>
        <begin position="426"/>
        <end position="451"/>
    </location>
</feature>
<sequence length="797" mass="89165">MDHPSSDCARQDLRAFLASYANMASEYIEIDRDPATTTQGAITDPEGRLAPARLAPWKDGSDVLDDIFNCLLTVLEDAEGGHTQETFPSRLHVSETGQALSVINSEAAVHLFDVDTLYKPANKILDAALRRSAIRAAVTPILHRRGYRTDLAPMDSQDVPGEFMFSPHHRTITVPAHIAGHKRKRSDSKSTDPTDTGDHGPEVTEDEINVITDTPSPSLSQASIQPVVRINSENKINLKSGPGDYYCSFVSSSSPPSRRLLLIGEAKAPHKLTRTLIYSALGGNPTIDTIQFMQSAERNQQNNFEEDQRWLAAVATQIYSSLVNSKRRYGYITTGQSYVLLRISPSSPKIIEYLALPPSAPQPEHPVHEREDIASLAATPLSRLICLALLSLFSASYLTEAEHQEATTAESALVWRDARVREQSLESKTLQSTTSAITKSSGDQVWTGQHKQNTHKRVSSEHDEDDNRPTKRPRLSIVSVAHPSPPCLTPPPEIEQSVAHSSMDAVPFCTSRCILSLAHRAEPSTTYQPQDPSCPNWPLHQLHAQTLDLRSLARSSIQLPMYNYDYDNTEEAPILLQRSTENATYADQYGAASALFKVRIQPGGYVLIAKAGRTSDAVQRLKYEERVYRKLRDLQGNAIPVCAGLVDLPRDRPRPPFRFARDFPAFLLLSWAGTSLLQCRDIVVTETERWKESMEVVLKQVHGRGMLHCDAEPRNFVLRYNDNGPSGMRLLDLERAITKGRFTRRARRSGPVTDEKAERDFRQACVRERERCLAYLDEWAGWRRRELARAAVRAQNR</sequence>
<dbReference type="Proteomes" id="UP000803844">
    <property type="component" value="Unassembled WGS sequence"/>
</dbReference>
<feature type="compositionally biased region" description="Basic and acidic residues" evidence="1">
    <location>
        <begin position="458"/>
        <end position="469"/>
    </location>
</feature>
<dbReference type="AlphaFoldDB" id="A0A9P4XY86"/>
<dbReference type="OrthoDB" id="5242703at2759"/>
<evidence type="ECO:0008006" key="4">
    <source>
        <dbReference type="Google" id="ProtNLM"/>
    </source>
</evidence>
<dbReference type="EMBL" id="MU032349">
    <property type="protein sequence ID" value="KAF3763537.1"/>
    <property type="molecule type" value="Genomic_DNA"/>
</dbReference>
<evidence type="ECO:0000313" key="2">
    <source>
        <dbReference type="EMBL" id="KAF3763537.1"/>
    </source>
</evidence>
<reference evidence="2" key="1">
    <citation type="journal article" date="2020" name="Phytopathology">
        <title>Genome sequence of the chestnut blight fungus Cryphonectria parasitica EP155: A fundamental resource for an archetypical invasive plant pathogen.</title>
        <authorList>
            <person name="Crouch J.A."/>
            <person name="Dawe A."/>
            <person name="Aerts A."/>
            <person name="Barry K."/>
            <person name="Churchill A.C.L."/>
            <person name="Grimwood J."/>
            <person name="Hillman B."/>
            <person name="Milgroom M.G."/>
            <person name="Pangilinan J."/>
            <person name="Smith M."/>
            <person name="Salamov A."/>
            <person name="Schmutz J."/>
            <person name="Yadav J."/>
            <person name="Grigoriev I.V."/>
            <person name="Nuss D."/>
        </authorList>
    </citation>
    <scope>NUCLEOTIDE SEQUENCE</scope>
    <source>
        <strain evidence="2">EP155</strain>
    </source>
</reference>
<feature type="region of interest" description="Disordered" evidence="1">
    <location>
        <begin position="175"/>
        <end position="205"/>
    </location>
</feature>
<feature type="compositionally biased region" description="Pro residues" evidence="1">
    <location>
        <begin position="483"/>
        <end position="492"/>
    </location>
</feature>
<name>A0A9P4XY86_CRYP1</name>
<dbReference type="GeneID" id="63842835"/>
<gene>
    <name evidence="2" type="ORF">M406DRAFT_74129</name>
</gene>
<proteinExistence type="predicted"/>
<evidence type="ECO:0000256" key="1">
    <source>
        <dbReference type="SAM" id="MobiDB-lite"/>
    </source>
</evidence>
<comment type="caution">
    <text evidence="2">The sequence shown here is derived from an EMBL/GenBank/DDBJ whole genome shotgun (WGS) entry which is preliminary data.</text>
</comment>
<organism evidence="2 3">
    <name type="scientific">Cryphonectria parasitica (strain ATCC 38755 / EP155)</name>
    <dbReference type="NCBI Taxonomy" id="660469"/>
    <lineage>
        <taxon>Eukaryota</taxon>
        <taxon>Fungi</taxon>
        <taxon>Dikarya</taxon>
        <taxon>Ascomycota</taxon>
        <taxon>Pezizomycotina</taxon>
        <taxon>Sordariomycetes</taxon>
        <taxon>Sordariomycetidae</taxon>
        <taxon>Diaporthales</taxon>
        <taxon>Cryphonectriaceae</taxon>
        <taxon>Cryphonectria-Endothia species complex</taxon>
        <taxon>Cryphonectria</taxon>
    </lineage>
</organism>
<feature type="region of interest" description="Disordered" evidence="1">
    <location>
        <begin position="424"/>
        <end position="492"/>
    </location>
</feature>
<accession>A0A9P4XY86</accession>
<protein>
    <recommendedName>
        <fullName evidence="4">Protein kinase domain-containing protein</fullName>
    </recommendedName>
</protein>